<reference evidence="3" key="1">
    <citation type="journal article" date="2019" name="Int. J. Syst. Evol. Microbiol.">
        <title>The Global Catalogue of Microorganisms (GCM) 10K type strain sequencing project: providing services to taxonomists for standard genome sequencing and annotation.</title>
        <authorList>
            <consortium name="The Broad Institute Genomics Platform"/>
            <consortium name="The Broad Institute Genome Sequencing Center for Infectious Disease"/>
            <person name="Wu L."/>
            <person name="Ma J."/>
        </authorList>
    </citation>
    <scope>NUCLEOTIDE SEQUENCE [LARGE SCALE GENOMIC DNA]</scope>
    <source>
        <strain evidence="3">YJ-61-S</strain>
    </source>
</reference>
<comment type="caution">
    <text evidence="2">The sequence shown here is derived from an EMBL/GenBank/DDBJ whole genome shotgun (WGS) entry which is preliminary data.</text>
</comment>
<feature type="transmembrane region" description="Helical" evidence="1">
    <location>
        <begin position="7"/>
        <end position="28"/>
    </location>
</feature>
<name>A0ABV9HXX6_9FLAO</name>
<evidence type="ECO:0000256" key="1">
    <source>
        <dbReference type="SAM" id="Phobius"/>
    </source>
</evidence>
<dbReference type="EMBL" id="JBHSFV010000005">
    <property type="protein sequence ID" value="MFC4634368.1"/>
    <property type="molecule type" value="Genomic_DNA"/>
</dbReference>
<proteinExistence type="predicted"/>
<dbReference type="Proteomes" id="UP001596043">
    <property type="component" value="Unassembled WGS sequence"/>
</dbReference>
<keyword evidence="3" id="KW-1185">Reference proteome</keyword>
<organism evidence="2 3">
    <name type="scientific">Dokdonia ponticola</name>
    <dbReference type="NCBI Taxonomy" id="2041041"/>
    <lineage>
        <taxon>Bacteria</taxon>
        <taxon>Pseudomonadati</taxon>
        <taxon>Bacteroidota</taxon>
        <taxon>Flavobacteriia</taxon>
        <taxon>Flavobacteriales</taxon>
        <taxon>Flavobacteriaceae</taxon>
        <taxon>Dokdonia</taxon>
    </lineage>
</organism>
<protein>
    <submittedName>
        <fullName evidence="2">Uncharacterized protein</fullName>
    </submittedName>
</protein>
<sequence length="104" mass="11644">MSKYKLLIIGLVLDGLGIVTSSWVLPLFGDFSDVIWAPLSAWIMTKMYKGNAGKIAGAATFIEELLPVVDVIPSFTLMWLYTYVIARNEKETTKEKENDIIDIT</sequence>
<feature type="transmembrane region" description="Helical" evidence="1">
    <location>
        <begin position="65"/>
        <end position="86"/>
    </location>
</feature>
<keyword evidence="1" id="KW-1133">Transmembrane helix</keyword>
<evidence type="ECO:0000313" key="2">
    <source>
        <dbReference type="EMBL" id="MFC4634368.1"/>
    </source>
</evidence>
<accession>A0ABV9HXX6</accession>
<keyword evidence="1" id="KW-0472">Membrane</keyword>
<keyword evidence="1" id="KW-0812">Transmembrane</keyword>
<dbReference type="RefSeq" id="WP_379978588.1">
    <property type="nucleotide sequence ID" value="NZ_JBHSFV010000005.1"/>
</dbReference>
<gene>
    <name evidence="2" type="ORF">ACFO3O_10650</name>
</gene>
<evidence type="ECO:0000313" key="3">
    <source>
        <dbReference type="Proteomes" id="UP001596043"/>
    </source>
</evidence>